<protein>
    <submittedName>
        <fullName evidence="2">Uncharacterized protein</fullName>
    </submittedName>
</protein>
<evidence type="ECO:0000313" key="2">
    <source>
        <dbReference type="EMBL" id="GBP84267.1"/>
    </source>
</evidence>
<gene>
    <name evidence="2" type="ORF">EVAR_60211_1</name>
</gene>
<dbReference type="EMBL" id="BGZK01001668">
    <property type="protein sequence ID" value="GBP84267.1"/>
    <property type="molecule type" value="Genomic_DNA"/>
</dbReference>
<evidence type="ECO:0000313" key="3">
    <source>
        <dbReference type="Proteomes" id="UP000299102"/>
    </source>
</evidence>
<proteinExistence type="predicted"/>
<comment type="caution">
    <text evidence="2">The sequence shown here is derived from an EMBL/GenBank/DDBJ whole genome shotgun (WGS) entry which is preliminary data.</text>
</comment>
<dbReference type="AlphaFoldDB" id="A0A4C1ZCB5"/>
<sequence length="115" mass="12864">MYEFHYARLLCNFVPSRAQAVHRGGLGRRQTHLVTSRLAVTSPGPLSRCFAINTCSAHKIRDGRGIVIDCPQSVRPRRRRPRPFACLLRPMKSVNLTRGEKGGRRPPPLGVHLAS</sequence>
<name>A0A4C1ZCB5_EUMVA</name>
<accession>A0A4C1ZCB5</accession>
<organism evidence="2 3">
    <name type="scientific">Eumeta variegata</name>
    <name type="common">Bagworm moth</name>
    <name type="synonym">Eumeta japonica</name>
    <dbReference type="NCBI Taxonomy" id="151549"/>
    <lineage>
        <taxon>Eukaryota</taxon>
        <taxon>Metazoa</taxon>
        <taxon>Ecdysozoa</taxon>
        <taxon>Arthropoda</taxon>
        <taxon>Hexapoda</taxon>
        <taxon>Insecta</taxon>
        <taxon>Pterygota</taxon>
        <taxon>Neoptera</taxon>
        <taxon>Endopterygota</taxon>
        <taxon>Lepidoptera</taxon>
        <taxon>Glossata</taxon>
        <taxon>Ditrysia</taxon>
        <taxon>Tineoidea</taxon>
        <taxon>Psychidae</taxon>
        <taxon>Oiketicinae</taxon>
        <taxon>Eumeta</taxon>
    </lineage>
</organism>
<feature type="region of interest" description="Disordered" evidence="1">
    <location>
        <begin position="95"/>
        <end position="115"/>
    </location>
</feature>
<dbReference type="Proteomes" id="UP000299102">
    <property type="component" value="Unassembled WGS sequence"/>
</dbReference>
<evidence type="ECO:0000256" key="1">
    <source>
        <dbReference type="SAM" id="MobiDB-lite"/>
    </source>
</evidence>
<keyword evidence="3" id="KW-1185">Reference proteome</keyword>
<reference evidence="2 3" key="1">
    <citation type="journal article" date="2019" name="Commun. Biol.">
        <title>The bagworm genome reveals a unique fibroin gene that provides high tensile strength.</title>
        <authorList>
            <person name="Kono N."/>
            <person name="Nakamura H."/>
            <person name="Ohtoshi R."/>
            <person name="Tomita M."/>
            <person name="Numata K."/>
            <person name="Arakawa K."/>
        </authorList>
    </citation>
    <scope>NUCLEOTIDE SEQUENCE [LARGE SCALE GENOMIC DNA]</scope>
</reference>